<evidence type="ECO:0000256" key="3">
    <source>
        <dbReference type="ARBA" id="ARBA00023172"/>
    </source>
</evidence>
<organism evidence="5 6">
    <name type="scientific">Arsenicibacter rosenii</name>
    <dbReference type="NCBI Taxonomy" id="1750698"/>
    <lineage>
        <taxon>Bacteria</taxon>
        <taxon>Pseudomonadati</taxon>
        <taxon>Bacteroidota</taxon>
        <taxon>Cytophagia</taxon>
        <taxon>Cytophagales</taxon>
        <taxon>Spirosomataceae</taxon>
        <taxon>Arsenicibacter</taxon>
    </lineage>
</organism>
<dbReference type="InterPro" id="IPR013762">
    <property type="entry name" value="Integrase-like_cat_sf"/>
</dbReference>
<accession>A0A1S2VAB8</accession>
<evidence type="ECO:0000256" key="2">
    <source>
        <dbReference type="ARBA" id="ARBA00023125"/>
    </source>
</evidence>
<dbReference type="SUPFAM" id="SSF56349">
    <property type="entry name" value="DNA breaking-rejoining enzymes"/>
    <property type="match status" value="1"/>
</dbReference>
<dbReference type="Pfam" id="PF00589">
    <property type="entry name" value="Phage_integrase"/>
    <property type="match status" value="1"/>
</dbReference>
<dbReference type="PANTHER" id="PTHR30349">
    <property type="entry name" value="PHAGE INTEGRASE-RELATED"/>
    <property type="match status" value="1"/>
</dbReference>
<dbReference type="GO" id="GO:0015074">
    <property type="term" value="P:DNA integration"/>
    <property type="evidence" value="ECO:0007669"/>
    <property type="project" value="InterPro"/>
</dbReference>
<reference evidence="5 6" key="1">
    <citation type="submission" date="2016-10" db="EMBL/GenBank/DDBJ databases">
        <title>Arsenicibacter rosenii gen. nov., sp. nov., an efficient arsenic-methylating bacterium isolated from an arsenic-contaminated paddy soil.</title>
        <authorList>
            <person name="Huang K."/>
        </authorList>
    </citation>
    <scope>NUCLEOTIDE SEQUENCE [LARGE SCALE GENOMIC DNA]</scope>
    <source>
        <strain evidence="5 6">SM-1</strain>
    </source>
</reference>
<dbReference type="RefSeq" id="WP_071506691.1">
    <property type="nucleotide sequence ID" value="NZ_MORL01000044.1"/>
</dbReference>
<dbReference type="CDD" id="cd01185">
    <property type="entry name" value="INTN1_C_like"/>
    <property type="match status" value="1"/>
</dbReference>
<name>A0A1S2VAB8_9BACT</name>
<evidence type="ECO:0000313" key="5">
    <source>
        <dbReference type="EMBL" id="OIN55674.1"/>
    </source>
</evidence>
<dbReference type="PANTHER" id="PTHR30349:SF64">
    <property type="entry name" value="PROPHAGE INTEGRASE INTD-RELATED"/>
    <property type="match status" value="1"/>
</dbReference>
<evidence type="ECO:0000313" key="6">
    <source>
        <dbReference type="Proteomes" id="UP000181790"/>
    </source>
</evidence>
<dbReference type="Pfam" id="PF13102">
    <property type="entry name" value="Phage_int_SAM_5"/>
    <property type="match status" value="1"/>
</dbReference>
<evidence type="ECO:0000259" key="4">
    <source>
        <dbReference type="PROSITE" id="PS51898"/>
    </source>
</evidence>
<dbReference type="InterPro" id="IPR011010">
    <property type="entry name" value="DNA_brk_join_enz"/>
</dbReference>
<dbReference type="AlphaFoldDB" id="A0A1S2VAB8"/>
<protein>
    <recommendedName>
        <fullName evidence="4">Tyr recombinase domain-containing protein</fullName>
    </recommendedName>
</protein>
<dbReference type="InterPro" id="IPR010998">
    <property type="entry name" value="Integrase_recombinase_N"/>
</dbReference>
<dbReference type="Gene3D" id="1.10.150.130">
    <property type="match status" value="1"/>
</dbReference>
<feature type="domain" description="Tyr recombinase" evidence="4">
    <location>
        <begin position="211"/>
        <end position="381"/>
    </location>
</feature>
<dbReference type="InterPro" id="IPR035386">
    <property type="entry name" value="Arm-DNA-bind_5"/>
</dbReference>
<dbReference type="PROSITE" id="PS51898">
    <property type="entry name" value="TYR_RECOMBINASE"/>
    <property type="match status" value="1"/>
</dbReference>
<dbReference type="InterPro" id="IPR002104">
    <property type="entry name" value="Integrase_catalytic"/>
</dbReference>
<keyword evidence="3" id="KW-0233">DNA recombination</keyword>
<dbReference type="GO" id="GO:0003677">
    <property type="term" value="F:DNA binding"/>
    <property type="evidence" value="ECO:0007669"/>
    <property type="project" value="UniProtKB-KW"/>
</dbReference>
<dbReference type="InterPro" id="IPR050090">
    <property type="entry name" value="Tyrosine_recombinase_XerCD"/>
</dbReference>
<keyword evidence="2" id="KW-0238">DNA-binding</keyword>
<dbReference type="Pfam" id="PF17293">
    <property type="entry name" value="Arm-DNA-bind_5"/>
    <property type="match status" value="1"/>
</dbReference>
<proteinExistence type="inferred from homology"/>
<evidence type="ECO:0000256" key="1">
    <source>
        <dbReference type="ARBA" id="ARBA00008857"/>
    </source>
</evidence>
<dbReference type="InterPro" id="IPR025269">
    <property type="entry name" value="SAM-like_dom"/>
</dbReference>
<dbReference type="Gene3D" id="1.10.443.10">
    <property type="entry name" value="Intergrase catalytic core"/>
    <property type="match status" value="1"/>
</dbReference>
<keyword evidence="6" id="KW-1185">Reference proteome</keyword>
<sequence>MKTSMKVIIKDDYVKKDGTSPLYLQVFINQEMIRFPLDISWPPPFFDKSAGRLKARSKTDKDLSDYQIIIQSKQGRVNEIFKYYRLSEKPLTVEILKKEFYNFRLKQDFLDFWNREMEDRYRRRKIEKGTYVCHSASLSKLKEFRSTIAFGELTPKLLENYRAWLKTKKKNAATTIEKNMKDVRTYVNLAIQDGIVIDNPFKVVKVRHIETVPDVLSIEQVQQLMELYEAASTPENWKRVLQHFLFSCFTGLRISDIMRVKADNIIDGQIIFNAYKTRNKVAKTVCIPLHEIALRYITANVGKLFDTFTDQHCRKILKQIVKAQNWKVRIGTHTARHTFGTTFIELGGDVVTLKEYMGHGKIQTTMKYVHLSERRKREQINVFDRFKKQ</sequence>
<comment type="caution">
    <text evidence="5">The sequence shown here is derived from an EMBL/GenBank/DDBJ whole genome shotgun (WGS) entry which is preliminary data.</text>
</comment>
<comment type="similarity">
    <text evidence="1">Belongs to the 'phage' integrase family.</text>
</comment>
<dbReference type="GO" id="GO:0006310">
    <property type="term" value="P:DNA recombination"/>
    <property type="evidence" value="ECO:0007669"/>
    <property type="project" value="UniProtKB-KW"/>
</dbReference>
<dbReference type="OrthoDB" id="1493636at2"/>
<dbReference type="EMBL" id="MORL01000044">
    <property type="protein sequence ID" value="OIN55674.1"/>
    <property type="molecule type" value="Genomic_DNA"/>
</dbReference>
<dbReference type="Proteomes" id="UP000181790">
    <property type="component" value="Unassembled WGS sequence"/>
</dbReference>
<gene>
    <name evidence="5" type="ORF">BLX24_28765</name>
</gene>